<keyword evidence="2" id="KW-1185">Reference proteome</keyword>
<comment type="caution">
    <text evidence="1">The sequence shown here is derived from an EMBL/GenBank/DDBJ whole genome shotgun (WGS) entry which is preliminary data.</text>
</comment>
<evidence type="ECO:0000313" key="1">
    <source>
        <dbReference type="EMBL" id="CAK4032912.1"/>
    </source>
</evidence>
<proteinExistence type="predicted"/>
<dbReference type="EMBL" id="CAVMBE010000073">
    <property type="protein sequence ID" value="CAK4032912.1"/>
    <property type="molecule type" value="Genomic_DNA"/>
</dbReference>
<dbReference type="AlphaFoldDB" id="A0AAI8Z5R3"/>
<accession>A0AAI8Z5R3</accession>
<sequence length="286" mass="32203">MDESTRPDGNALAEAYLTTVTETPQFATPSPSYQSSNVDALATLQQGDIILVRRAPHRQRPSDRTPRPHLFVFWHAAPSWRAEGGIFLLDLEKIWSSAATDIAPFLAQDSRSDAAVELLHEEGIDDLVLAGTEGLIDYTDQNESLAEVLSSGDLYFLDPAPYAIRKVLEGDKCRLRTCEDGYVRSRAELEKSHPRLSWDVESDGDVENDLLYAIYQNGGAALCPICHGYELIVKHSHLVALWLDLDTNDDKSQPPQEHSDEERKVRDELNLVRRQLGYTQFFMYNV</sequence>
<organism evidence="1 2">
    <name type="scientific">Lecanosticta acicola</name>
    <dbReference type="NCBI Taxonomy" id="111012"/>
    <lineage>
        <taxon>Eukaryota</taxon>
        <taxon>Fungi</taxon>
        <taxon>Dikarya</taxon>
        <taxon>Ascomycota</taxon>
        <taxon>Pezizomycotina</taxon>
        <taxon>Dothideomycetes</taxon>
        <taxon>Dothideomycetidae</taxon>
        <taxon>Mycosphaerellales</taxon>
        <taxon>Mycosphaerellaceae</taxon>
        <taxon>Lecanosticta</taxon>
    </lineage>
</organism>
<protein>
    <submittedName>
        <fullName evidence="1">Uncharacterized protein</fullName>
    </submittedName>
</protein>
<evidence type="ECO:0000313" key="2">
    <source>
        <dbReference type="Proteomes" id="UP001296104"/>
    </source>
</evidence>
<reference evidence="1" key="1">
    <citation type="submission" date="2023-11" db="EMBL/GenBank/DDBJ databases">
        <authorList>
            <person name="Alioto T."/>
            <person name="Alioto T."/>
            <person name="Gomez Garrido J."/>
        </authorList>
    </citation>
    <scope>NUCLEOTIDE SEQUENCE</scope>
</reference>
<dbReference type="Proteomes" id="UP001296104">
    <property type="component" value="Unassembled WGS sequence"/>
</dbReference>
<gene>
    <name evidence="1" type="ORF">LECACI_7A008070</name>
</gene>
<name>A0AAI8Z5R3_9PEZI</name>